<reference evidence="3 4" key="1">
    <citation type="journal article" date="2018" name="Plant J.">
        <title>Genome sequences of Chlorella sorokiniana UTEX 1602 and Micractinium conductrix SAG 241.80: implications to maltose excretion by a green alga.</title>
        <authorList>
            <person name="Arriola M.B."/>
            <person name="Velmurugan N."/>
            <person name="Zhang Y."/>
            <person name="Plunkett M.H."/>
            <person name="Hondzo H."/>
            <person name="Barney B.M."/>
        </authorList>
    </citation>
    <scope>NUCLEOTIDE SEQUENCE [LARGE SCALE GENOMIC DNA]</scope>
    <source>
        <strain evidence="3 4">SAG 241.80</strain>
    </source>
</reference>
<dbReference type="AlphaFoldDB" id="A0A2P6VJY8"/>
<feature type="region of interest" description="Disordered" evidence="1">
    <location>
        <begin position="28"/>
        <end position="47"/>
    </location>
</feature>
<dbReference type="GO" id="GO:0003723">
    <property type="term" value="F:RNA binding"/>
    <property type="evidence" value="ECO:0007669"/>
    <property type="project" value="TreeGrafter"/>
</dbReference>
<evidence type="ECO:0000313" key="4">
    <source>
        <dbReference type="Proteomes" id="UP000239649"/>
    </source>
</evidence>
<dbReference type="OrthoDB" id="511015at2759"/>
<dbReference type="PANTHER" id="PTHR15838:SF3">
    <property type="entry name" value="PROTEIN PIGMENT DEFECTIVE 338, CHLOROPLASTIC"/>
    <property type="match status" value="1"/>
</dbReference>
<gene>
    <name evidence="3" type="ORF">C2E20_2141</name>
</gene>
<evidence type="ECO:0000256" key="1">
    <source>
        <dbReference type="SAM" id="MobiDB-lite"/>
    </source>
</evidence>
<dbReference type="PROSITE" id="PS50126">
    <property type="entry name" value="S1"/>
    <property type="match status" value="1"/>
</dbReference>
<keyword evidence="4" id="KW-1185">Reference proteome</keyword>
<feature type="domain" description="S1 motif" evidence="2">
    <location>
        <begin position="271"/>
        <end position="341"/>
    </location>
</feature>
<protein>
    <submittedName>
        <fullName evidence="3">30S ribosomal S1</fullName>
    </submittedName>
</protein>
<comment type="caution">
    <text evidence="3">The sequence shown here is derived from an EMBL/GenBank/DDBJ whole genome shotgun (WGS) entry which is preliminary data.</text>
</comment>
<dbReference type="GO" id="GO:0043489">
    <property type="term" value="P:RNA stabilization"/>
    <property type="evidence" value="ECO:0007669"/>
    <property type="project" value="TreeGrafter"/>
</dbReference>
<dbReference type="InterPro" id="IPR003029">
    <property type="entry name" value="S1_domain"/>
</dbReference>
<dbReference type="EMBL" id="LHPF02000004">
    <property type="protein sequence ID" value="PSC74370.1"/>
    <property type="molecule type" value="Genomic_DNA"/>
</dbReference>
<dbReference type="Pfam" id="PF00575">
    <property type="entry name" value="S1"/>
    <property type="match status" value="1"/>
</dbReference>
<dbReference type="Proteomes" id="UP000239649">
    <property type="component" value="Unassembled WGS sequence"/>
</dbReference>
<accession>A0A2P6VJY8</accession>
<organism evidence="3 4">
    <name type="scientific">Micractinium conductrix</name>
    <dbReference type="NCBI Taxonomy" id="554055"/>
    <lineage>
        <taxon>Eukaryota</taxon>
        <taxon>Viridiplantae</taxon>
        <taxon>Chlorophyta</taxon>
        <taxon>core chlorophytes</taxon>
        <taxon>Trebouxiophyceae</taxon>
        <taxon>Chlorellales</taxon>
        <taxon>Chlorellaceae</taxon>
        <taxon>Chlorella clade</taxon>
        <taxon>Micractinium</taxon>
    </lineage>
</organism>
<dbReference type="PANTHER" id="PTHR15838">
    <property type="entry name" value="NUCLEOLAR PROTEIN OF 40 KDA"/>
    <property type="match status" value="1"/>
</dbReference>
<proteinExistence type="predicted"/>
<dbReference type="SMART" id="SM00316">
    <property type="entry name" value="S1"/>
    <property type="match status" value="2"/>
</dbReference>
<dbReference type="InterPro" id="IPR012340">
    <property type="entry name" value="NA-bd_OB-fold"/>
</dbReference>
<name>A0A2P6VJY8_9CHLO</name>
<dbReference type="SUPFAM" id="SSF50249">
    <property type="entry name" value="Nucleic acid-binding proteins"/>
    <property type="match status" value="1"/>
</dbReference>
<dbReference type="Gene3D" id="2.40.50.140">
    <property type="entry name" value="Nucleic acid-binding proteins"/>
    <property type="match status" value="1"/>
</dbReference>
<evidence type="ECO:0000313" key="3">
    <source>
        <dbReference type="EMBL" id="PSC74370.1"/>
    </source>
</evidence>
<evidence type="ECO:0000259" key="2">
    <source>
        <dbReference type="PROSITE" id="PS50126"/>
    </source>
</evidence>
<dbReference type="FunFam" id="2.40.50.140:FF:000103">
    <property type="entry name" value="protein RRP5 homolog"/>
    <property type="match status" value="1"/>
</dbReference>
<sequence>MVHASSVQRAACTAPHWCASRCTTSVPRPAVAPHTRRSASQPGAAPAAHRAAVRVAAAAAAEAPEAPTCSYEEGADVLGTVVWAGPKGAKVELPDGSVGFMPSREGPFVIRDALEERAPGAVRDAPCVPKGLKRPFKVINVPAKATDPKDKNAATGPLLSARLCDLDVLWQRAAQLCEVSTQHKENLRITVEGANNGGLLSRISGLSLFVPVSQLERKGNNEWWTEQDLNSQYSGQDVSVAVLEVARTTRKVVCSLVKAKENDDLRRLEVGSLVSGTVRRIEPFGVFVGINGTRVSGLLHISNVSRQHVETVQGVFEVGEVVKCLVMGLDPGYTNISLSVAELELEEGDVLNNKQRVWDNAEEQAAVFRAHLEELREQGFDFEAEAENHN</sequence>
<dbReference type="STRING" id="554055.A0A2P6VJY8"/>